<feature type="domain" description="Integrase catalytic" evidence="10">
    <location>
        <begin position="2240"/>
        <end position="2354"/>
    </location>
</feature>
<evidence type="ECO:0000256" key="3">
    <source>
        <dbReference type="ARBA" id="ARBA00022722"/>
    </source>
</evidence>
<dbReference type="InterPro" id="IPR043128">
    <property type="entry name" value="Rev_trsase/Diguanyl_cyclase"/>
</dbReference>
<dbReference type="InterPro" id="IPR050951">
    <property type="entry name" value="Retrovirus_Pol_polyprotein"/>
</dbReference>
<keyword evidence="5" id="KW-0378">Hydrolase</keyword>
<dbReference type="Pfam" id="PF03732">
    <property type="entry name" value="Retrotrans_gag"/>
    <property type="match status" value="1"/>
</dbReference>
<feature type="compositionally biased region" description="Acidic residues" evidence="8">
    <location>
        <begin position="943"/>
        <end position="973"/>
    </location>
</feature>
<dbReference type="Gene3D" id="1.10.340.70">
    <property type="match status" value="1"/>
</dbReference>
<dbReference type="InterPro" id="IPR001969">
    <property type="entry name" value="Aspartic_peptidase_AS"/>
</dbReference>
<sequence>MHCHTSHVLHDVQKQHPGRVHGRNQHIVYLQKENVFNNRQNATGLETKRNPLGDKSHFHGFKDCLGKGIFILMSYVPLLDEVHDFFASLPRMIISKLCTSNCLLLEGQNEKWVLPYWDIVLSDSLAKALGIKSFGPKISVKMLSSLCHTKYGLPTMGYKWLSSRLNELHSVSIQNTDAFKGGYDVMNTIRKMPFIPLLGGYYSLIEVEHEIVKAHVLPAICDKKNIVNTDLIREYLSSIMVHLQSNCSKCGTEWKDIISEVYNKAYILTNHGFVPPSEVEIYFGNDFGNQFDICRFISGIDVKSMRVNEYSTNGALDARKQQFNKWVLDVGDRTLPAKKEKDEDEEMWIEILEEFIINSTHSPIEKIMKETFPDFATRKIPSDAKAPLEDQPLPVDASPTTASPGYVAGSDPDEDPEDDPEDDHADYPVDGGDDDDEPYDDNDDDDEDEEPFKDEEDDEEEEEHLAPADSSVVPIVDLVLPAEDIEALEADEPAPTPKSPYTIIPLSQTRLLSSPPLPLPSPLTTSPTDIGAPLGYRAAGIRMRALLSSTSRRTDILGADVPPRKRACLITPAPGFEVEESSVASAARKPGPTESNLRRCRVDQTGYGIIDTWDEIVDTLMEIAPTTLEGDDRALLRARVNTLFRDRPDHHRTAMLLDKEAMYACEAWASSEDKSAAIVAYVRTLEVQVVALITQTSSLQTQLTTTLGHIEILEARDPEPQEGPTEAGSSFKQECHRSKNVNILPVDLRLVIVIEAGSKDRPPMLAPDFGNGWERHLPLVEFSYNNSYHASIKAAPFEALYGRKCRSPVCWAEVGDAQLTGPEIIQETTEKIVQIKQRLQAARDRQKSYADIRRKPLEFQVGDKVMLKQLSRVHSTFHVSNLKKCLSDEPLAIPLDELHIDDKLRFVEESVEIMDRETLILLRTILEVLQIGIMSQGYREPGDGDDEPYDDDDDDDGDEEPFKDEEDDEEEEEHLALADSSVVPIVDLVLPTEDTEALEADDPAPTPKSPHTIIPLSQTRLRIARKTVRRKPPMIDIPEADVPPRKRACLTTPAPGFEVGESSVAGDARQPGPTESNLRRCRVEQTGYGIIDTWDEIVDTLMEIAPTTLEGDDRALLRARVNTLFKDRPDHCRTAMVLDREAMYAREACEGSEDRSAAIVAHVRTLEALIDRGVAAALAKRDANRSRNGDNKNDSGTGGRRQVTTQRECTYTDFLKCLPMSFQGSALTWYYSYIRAVGQDVAYAMPWAALKRMISDKYCPRGEIQNLESEYWNLKVKGLGLLNYNQRFQELALMCDRMFPEESAKVERYIGGLPDMIRGSVKASKPQSMQEAIEFATEMMDKKMLTHAERQAEHKRKFDDTSRNNQHQHQPFKRNNVTRAGPGDKKPYGRTKPLCRPAATNNNNNNNTNNNNQRAQRANARGITCFECGVQGHYKSDCLKLKNGNHGNQAGNRNAVAKAYAIGTAGTNPNSNVVTSTFLLNNRYALILFDTGADKSFISTAFSSLIDIIPITLDHGYDVKLANGRIIWVNTLIRGYTLNFLNHPFNIDVIPVEMGSFDVIIGTDWLVKHYAVIVCDEKLVRVPFNNEILIFHGDESNNGHESRLNIISCTKTQKNLLKGCHVFLAHITTKGAEDKSKEKRLEDVPIVQDFPEDLSAPYEMKELSNQLKELSDKGFIRPSSSPWGAPVLFVKKRSFWMFIDYQELNKPTMKNRYPLSRIDDLFHQLQGLIVYSKIDLRSGYHQLRVCHGIHVDPAKIESIKDWASPKTAMEIRQFLGDKQEAAFQLIKQKLCSAPILALSEESKDFVVYCDASIKGENDTMWVVVDRLTKSAHFLPMKETDPMDKLARLYLKEVVTRHGIPVSIICYRNPRLTSNFWKSFQKAMGTRLDMSTAYHPQTDGKSERTIQTLEDMLRACVIDFGNGWERHLPLIEFSYNNSYHASIKAAPFEASEVSITREFLSSPGNVKISFGRTARSTSFLQDRSSVGLSPALIFMDPMNQICKPYIDKFVIVFIDDILIYFKYKEEHEVHLRFVFELLKKEKLYAKFSKCEFWLQEVHFFGHVVNQNGIYVDLSKIEAVNNWKAPTTLSGIRSFYRCKANLVADALSRKERVKPRRVRAMAMSIQSGVKGMILAAQSEVFKQENVLGERLYGLDQQIKRKEDENLYFMDRIWVTLVGGARTIIIDEAYTTKYSIHLGADKMYHDLRDMYWWPGMKRDIATYVSKCLTCLKVKAEHQRPLDLLQQPEIPEWKWDKITMDFITKLRKTKSRHDTIWVIVDRLTKSAYFLVMRKDYSTHRLAKLYIDEIVTQHGVPVSMISDRDGLFTSRCWQTVQKALGTRLDMSTGYHPQTDRQNEFPYNNSHHSSIRCAPFEALYGRKCRSCVLWAEIGKSSLIGPELLQETTDKVVLIKKKLKATRDRQKSYADNRRKPLEFEVRDRVLLKVSP</sequence>
<accession>A0A6L2MDL6</accession>
<evidence type="ECO:0000259" key="9">
    <source>
        <dbReference type="PROSITE" id="PS50158"/>
    </source>
</evidence>
<dbReference type="InterPro" id="IPR041588">
    <property type="entry name" value="Integrase_H2C2"/>
</dbReference>
<feature type="compositionally biased region" description="Acidic residues" evidence="8">
    <location>
        <begin position="431"/>
        <end position="463"/>
    </location>
</feature>
<evidence type="ECO:0000313" key="11">
    <source>
        <dbReference type="EMBL" id="GEU70315.1"/>
    </source>
</evidence>
<gene>
    <name evidence="11" type="ORF">Tci_042293</name>
</gene>
<dbReference type="Pfam" id="PF17921">
    <property type="entry name" value="Integrase_H2C2"/>
    <property type="match status" value="1"/>
</dbReference>
<dbReference type="GO" id="GO:0003964">
    <property type="term" value="F:RNA-directed DNA polymerase activity"/>
    <property type="evidence" value="ECO:0007669"/>
    <property type="project" value="UniProtKB-KW"/>
</dbReference>
<dbReference type="CDD" id="cd01647">
    <property type="entry name" value="RT_LTR"/>
    <property type="match status" value="1"/>
</dbReference>
<dbReference type="Pfam" id="PF08284">
    <property type="entry name" value="RVP_2"/>
    <property type="match status" value="1"/>
</dbReference>
<keyword evidence="4" id="KW-0255">Endonuclease</keyword>
<keyword evidence="6 11" id="KW-0695">RNA-directed DNA polymerase</keyword>
<feature type="compositionally biased region" description="Low complexity" evidence="8">
    <location>
        <begin position="1398"/>
        <end position="1415"/>
    </location>
</feature>
<feature type="domain" description="CCHC-type" evidence="9">
    <location>
        <begin position="1425"/>
        <end position="1438"/>
    </location>
</feature>
<feature type="region of interest" description="Disordered" evidence="8">
    <location>
        <begin position="384"/>
        <end position="473"/>
    </location>
</feature>
<dbReference type="GO" id="GO:0008270">
    <property type="term" value="F:zinc ion binding"/>
    <property type="evidence" value="ECO:0007669"/>
    <property type="project" value="UniProtKB-KW"/>
</dbReference>
<evidence type="ECO:0000256" key="7">
    <source>
        <dbReference type="PROSITE-ProRule" id="PRU00047"/>
    </source>
</evidence>
<feature type="compositionally biased region" description="Acidic residues" evidence="8">
    <location>
        <begin position="411"/>
        <end position="424"/>
    </location>
</feature>
<dbReference type="InterPro" id="IPR005162">
    <property type="entry name" value="Retrotrans_gag_dom"/>
</dbReference>
<name>A0A6L2MDL6_TANCI</name>
<keyword evidence="7" id="KW-0862">Zinc</keyword>
<evidence type="ECO:0000259" key="10">
    <source>
        <dbReference type="PROSITE" id="PS50994"/>
    </source>
</evidence>
<dbReference type="SUPFAM" id="SSF53098">
    <property type="entry name" value="Ribonuclease H-like"/>
    <property type="match status" value="2"/>
</dbReference>
<dbReference type="Gene3D" id="3.30.70.270">
    <property type="match status" value="2"/>
</dbReference>
<dbReference type="SUPFAM" id="SSF50630">
    <property type="entry name" value="Acid proteases"/>
    <property type="match status" value="1"/>
</dbReference>
<dbReference type="PROSITE" id="PS50158">
    <property type="entry name" value="ZF_CCHC"/>
    <property type="match status" value="1"/>
</dbReference>
<organism evidence="11">
    <name type="scientific">Tanacetum cinerariifolium</name>
    <name type="common">Dalmatian daisy</name>
    <name type="synonym">Chrysanthemum cinerariifolium</name>
    <dbReference type="NCBI Taxonomy" id="118510"/>
    <lineage>
        <taxon>Eukaryota</taxon>
        <taxon>Viridiplantae</taxon>
        <taxon>Streptophyta</taxon>
        <taxon>Embryophyta</taxon>
        <taxon>Tracheophyta</taxon>
        <taxon>Spermatophyta</taxon>
        <taxon>Magnoliopsida</taxon>
        <taxon>eudicotyledons</taxon>
        <taxon>Gunneridae</taxon>
        <taxon>Pentapetalae</taxon>
        <taxon>asterids</taxon>
        <taxon>campanulids</taxon>
        <taxon>Asterales</taxon>
        <taxon>Asteraceae</taxon>
        <taxon>Asteroideae</taxon>
        <taxon>Anthemideae</taxon>
        <taxon>Anthemidinae</taxon>
        <taxon>Tanacetum</taxon>
    </lineage>
</organism>
<dbReference type="PANTHER" id="PTHR37984:SF15">
    <property type="entry name" value="INTEGRASE CATALYTIC DOMAIN-CONTAINING PROTEIN"/>
    <property type="match status" value="1"/>
</dbReference>
<feature type="region of interest" description="Disordered" evidence="8">
    <location>
        <begin position="1057"/>
        <end position="1078"/>
    </location>
</feature>
<dbReference type="GO" id="GO:0015074">
    <property type="term" value="P:DNA integration"/>
    <property type="evidence" value="ECO:0007669"/>
    <property type="project" value="InterPro"/>
</dbReference>
<dbReference type="SUPFAM" id="SSF56672">
    <property type="entry name" value="DNA/RNA polymerases"/>
    <property type="match status" value="2"/>
</dbReference>
<dbReference type="GO" id="GO:0006508">
    <property type="term" value="P:proteolysis"/>
    <property type="evidence" value="ECO:0007669"/>
    <property type="project" value="InterPro"/>
</dbReference>
<keyword evidence="7" id="KW-0479">Metal-binding</keyword>
<dbReference type="PROSITE" id="PS00141">
    <property type="entry name" value="ASP_PROTEASE"/>
    <property type="match status" value="1"/>
</dbReference>
<dbReference type="PROSITE" id="PS50994">
    <property type="entry name" value="INTEGRASE"/>
    <property type="match status" value="2"/>
</dbReference>
<evidence type="ECO:0000256" key="6">
    <source>
        <dbReference type="ARBA" id="ARBA00022918"/>
    </source>
</evidence>
<dbReference type="GO" id="GO:0003676">
    <property type="term" value="F:nucleic acid binding"/>
    <property type="evidence" value="ECO:0007669"/>
    <property type="project" value="InterPro"/>
</dbReference>
<keyword evidence="7" id="KW-0863">Zinc-finger</keyword>
<dbReference type="Gene3D" id="2.40.70.10">
    <property type="entry name" value="Acid Proteases"/>
    <property type="match status" value="1"/>
</dbReference>
<dbReference type="Gene3D" id="3.10.10.10">
    <property type="entry name" value="HIV Type 1 Reverse Transcriptase, subunit A, domain 1"/>
    <property type="match status" value="1"/>
</dbReference>
<feature type="region of interest" description="Disordered" evidence="8">
    <location>
        <begin position="936"/>
        <end position="978"/>
    </location>
</feature>
<feature type="region of interest" description="Disordered" evidence="8">
    <location>
        <begin position="1347"/>
        <end position="1415"/>
    </location>
</feature>
<comment type="caution">
    <text evidence="11">The sequence shown here is derived from an EMBL/GenBank/DDBJ whole genome shotgun (WGS) entry which is preliminary data.</text>
</comment>
<dbReference type="GO" id="GO:0004519">
    <property type="term" value="F:endonuclease activity"/>
    <property type="evidence" value="ECO:0007669"/>
    <property type="project" value="UniProtKB-KW"/>
</dbReference>
<dbReference type="CDD" id="cd00303">
    <property type="entry name" value="retropepsin_like"/>
    <property type="match status" value="1"/>
</dbReference>
<dbReference type="Gene3D" id="3.30.420.10">
    <property type="entry name" value="Ribonuclease H-like superfamily/Ribonuclease H"/>
    <property type="match status" value="3"/>
</dbReference>
<evidence type="ECO:0000256" key="1">
    <source>
        <dbReference type="ARBA" id="ARBA00022679"/>
    </source>
</evidence>
<dbReference type="InterPro" id="IPR043502">
    <property type="entry name" value="DNA/RNA_pol_sf"/>
</dbReference>
<dbReference type="InterPro" id="IPR036875">
    <property type="entry name" value="Znf_CCHC_sf"/>
</dbReference>
<feature type="compositionally biased region" description="Basic and acidic residues" evidence="8">
    <location>
        <begin position="1347"/>
        <end position="1362"/>
    </location>
</feature>
<keyword evidence="3" id="KW-0540">Nuclease</keyword>
<keyword evidence="2" id="KW-0548">Nucleotidyltransferase</keyword>
<dbReference type="GO" id="GO:0004190">
    <property type="term" value="F:aspartic-type endopeptidase activity"/>
    <property type="evidence" value="ECO:0007669"/>
    <property type="project" value="InterPro"/>
</dbReference>
<evidence type="ECO:0000256" key="5">
    <source>
        <dbReference type="ARBA" id="ARBA00022801"/>
    </source>
</evidence>
<proteinExistence type="predicted"/>
<protein>
    <submittedName>
        <fullName evidence="11">Putative reverse transcriptase domain-containing protein</fullName>
    </submittedName>
</protein>
<dbReference type="InterPro" id="IPR001878">
    <property type="entry name" value="Znf_CCHC"/>
</dbReference>
<dbReference type="InterPro" id="IPR021109">
    <property type="entry name" value="Peptidase_aspartic_dom_sf"/>
</dbReference>
<feature type="compositionally biased region" description="Polar residues" evidence="8">
    <location>
        <begin position="1363"/>
        <end position="1378"/>
    </location>
</feature>
<dbReference type="InterPro" id="IPR012337">
    <property type="entry name" value="RNaseH-like_sf"/>
</dbReference>
<keyword evidence="1" id="KW-0808">Transferase</keyword>
<dbReference type="EMBL" id="BKCJ010006091">
    <property type="protein sequence ID" value="GEU70315.1"/>
    <property type="molecule type" value="Genomic_DNA"/>
</dbReference>
<feature type="compositionally biased region" description="Basic and acidic residues" evidence="8">
    <location>
        <begin position="1181"/>
        <end position="1193"/>
    </location>
</feature>
<evidence type="ECO:0000256" key="2">
    <source>
        <dbReference type="ARBA" id="ARBA00022695"/>
    </source>
</evidence>
<feature type="domain" description="Integrase catalytic" evidence="10">
    <location>
        <begin position="1790"/>
        <end position="1954"/>
    </location>
</feature>
<dbReference type="Pfam" id="PF00078">
    <property type="entry name" value="RVT_1"/>
    <property type="match status" value="1"/>
</dbReference>
<dbReference type="InterPro" id="IPR001584">
    <property type="entry name" value="Integrase_cat-core"/>
</dbReference>
<dbReference type="InterPro" id="IPR036397">
    <property type="entry name" value="RNaseH_sf"/>
</dbReference>
<evidence type="ECO:0000256" key="4">
    <source>
        <dbReference type="ARBA" id="ARBA00022759"/>
    </source>
</evidence>
<feature type="region of interest" description="Disordered" evidence="8">
    <location>
        <begin position="1181"/>
        <end position="1203"/>
    </location>
</feature>
<evidence type="ECO:0000256" key="8">
    <source>
        <dbReference type="SAM" id="MobiDB-lite"/>
    </source>
</evidence>
<reference evidence="11" key="1">
    <citation type="journal article" date="2019" name="Sci. Rep.">
        <title>Draft genome of Tanacetum cinerariifolium, the natural source of mosquito coil.</title>
        <authorList>
            <person name="Yamashiro T."/>
            <person name="Shiraishi A."/>
            <person name="Satake H."/>
            <person name="Nakayama K."/>
        </authorList>
    </citation>
    <scope>NUCLEOTIDE SEQUENCE</scope>
</reference>
<dbReference type="InterPro" id="IPR000477">
    <property type="entry name" value="RT_dom"/>
</dbReference>
<dbReference type="PANTHER" id="PTHR37984">
    <property type="entry name" value="PROTEIN CBG26694"/>
    <property type="match status" value="1"/>
</dbReference>
<dbReference type="SUPFAM" id="SSF57756">
    <property type="entry name" value="Retrovirus zinc finger-like domains"/>
    <property type="match status" value="1"/>
</dbReference>